<evidence type="ECO:0000313" key="3">
    <source>
        <dbReference type="EMBL" id="PZX36894.1"/>
    </source>
</evidence>
<reference evidence="3 4" key="1">
    <citation type="submission" date="2018-06" db="EMBL/GenBank/DDBJ databases">
        <title>Genomic Encyclopedia of Archaeal and Bacterial Type Strains, Phase II (KMG-II): from individual species to whole genera.</title>
        <authorList>
            <person name="Goeker M."/>
        </authorList>
    </citation>
    <scope>NUCLEOTIDE SEQUENCE [LARGE SCALE GENOMIC DNA]</scope>
    <source>
        <strain evidence="3 4">DSM 17205</strain>
    </source>
</reference>
<feature type="domain" description="Type 9 secretion system plug protein N-terminal" evidence="2">
    <location>
        <begin position="60"/>
        <end position="180"/>
    </location>
</feature>
<protein>
    <submittedName>
        <fullName evidence="3">Uncharacterized protein DUF5103</fullName>
    </submittedName>
</protein>
<evidence type="ECO:0000259" key="2">
    <source>
        <dbReference type="Pfam" id="PF17116"/>
    </source>
</evidence>
<keyword evidence="1" id="KW-0472">Membrane</keyword>
<dbReference type="Pfam" id="PF17116">
    <property type="entry name" value="T9SS_plug_1st"/>
    <property type="match status" value="1"/>
</dbReference>
<dbReference type="InterPro" id="IPR031345">
    <property type="entry name" value="T9SS_Plug_N"/>
</dbReference>
<keyword evidence="1" id="KW-0812">Transmembrane</keyword>
<evidence type="ECO:0000313" key="4">
    <source>
        <dbReference type="Proteomes" id="UP000248584"/>
    </source>
</evidence>
<organism evidence="3 4">
    <name type="scientific">Nonlabens dokdonensis</name>
    <dbReference type="NCBI Taxonomy" id="328515"/>
    <lineage>
        <taxon>Bacteria</taxon>
        <taxon>Pseudomonadati</taxon>
        <taxon>Bacteroidota</taxon>
        <taxon>Flavobacteriia</taxon>
        <taxon>Flavobacteriales</taxon>
        <taxon>Flavobacteriaceae</taxon>
        <taxon>Nonlabens</taxon>
    </lineage>
</organism>
<keyword evidence="4" id="KW-1185">Reference proteome</keyword>
<evidence type="ECO:0000256" key="1">
    <source>
        <dbReference type="SAM" id="Phobius"/>
    </source>
</evidence>
<dbReference type="EMBL" id="QKZR01000008">
    <property type="protein sequence ID" value="PZX36894.1"/>
    <property type="molecule type" value="Genomic_DNA"/>
</dbReference>
<accession>A0ABX5PU73</accession>
<comment type="caution">
    <text evidence="3">The sequence shown here is derived from an EMBL/GenBank/DDBJ whole genome shotgun (WGS) entry which is preliminary data.</text>
</comment>
<gene>
    <name evidence="3" type="ORF">LX97_03359</name>
</gene>
<name>A0ABX5PU73_9FLAO</name>
<dbReference type="Proteomes" id="UP000248584">
    <property type="component" value="Unassembled WGS sequence"/>
</dbReference>
<feature type="transmembrane region" description="Helical" evidence="1">
    <location>
        <begin position="20"/>
        <end position="45"/>
    </location>
</feature>
<keyword evidence="1" id="KW-1133">Transmembrane helix</keyword>
<proteinExistence type="predicted"/>
<sequence>MLVLASLSRKRNYQTTLRYIYHLLQSYMKSYILLSITVIAGFFYAHSQTMDELVNDPDYIKSVTFNKPPENMLPIFTLGEGFEISFDDVIGDEADYYYQFEHYDYNWKPSQLFKNEFLKGIDDMRIFNYRNSFTTIQPYSHYDLRIPNQFTQGFKVSGNYMIHIYNDDRELVFSRKFMVLDDKAVVGVEIKRARDLQYVNSQQRVQFFVDSGEINFINPNDQLKVAIIQNSDLNTVITDIKPQFNLGNKQVYRYDEKTSFWAGNEFLNFENRDFRSPNVNIDFVRKKDLYEAYLFVDGPRKDLEYTFNPDINGNFLVTTIDNEDNDVQAEYVNIHFALDTQGIQLPPDARVYIMGNYNAFQLHDENEAVFNPKSGKYEAVILLKQGFYNYRYQVIYEDGTQDPGFISGNKWQTENQYSVLAYYRELGGRYDQLIGIGEANSQNITN</sequence>
<dbReference type="InterPro" id="IPR013783">
    <property type="entry name" value="Ig-like_fold"/>
</dbReference>
<dbReference type="RefSeq" id="WP_236613369.1">
    <property type="nucleotide sequence ID" value="NZ_QKZR01000008.1"/>
</dbReference>
<dbReference type="Gene3D" id="2.60.40.10">
    <property type="entry name" value="Immunoglobulins"/>
    <property type="match status" value="1"/>
</dbReference>